<gene>
    <name evidence="6" type="ORF">FB566_3583</name>
</gene>
<dbReference type="GO" id="GO:0000976">
    <property type="term" value="F:transcription cis-regulatory region binding"/>
    <property type="evidence" value="ECO:0007669"/>
    <property type="project" value="TreeGrafter"/>
</dbReference>
<accession>A0A543AZK4</accession>
<name>A0A543AZK4_9ACTN</name>
<evidence type="ECO:0000256" key="2">
    <source>
        <dbReference type="ARBA" id="ARBA00023125"/>
    </source>
</evidence>
<keyword evidence="7" id="KW-1185">Reference proteome</keyword>
<keyword evidence="2 4" id="KW-0238">DNA-binding</keyword>
<evidence type="ECO:0000259" key="5">
    <source>
        <dbReference type="PROSITE" id="PS50977"/>
    </source>
</evidence>
<proteinExistence type="predicted"/>
<dbReference type="PANTHER" id="PTHR30055:SF234">
    <property type="entry name" value="HTH-TYPE TRANSCRIPTIONAL REGULATOR BETI"/>
    <property type="match status" value="1"/>
</dbReference>
<evidence type="ECO:0000256" key="4">
    <source>
        <dbReference type="PROSITE-ProRule" id="PRU00335"/>
    </source>
</evidence>
<feature type="DNA-binding region" description="H-T-H motif" evidence="4">
    <location>
        <begin position="42"/>
        <end position="61"/>
    </location>
</feature>
<keyword evidence="3" id="KW-0804">Transcription</keyword>
<dbReference type="PANTHER" id="PTHR30055">
    <property type="entry name" value="HTH-TYPE TRANSCRIPTIONAL REGULATOR RUTR"/>
    <property type="match status" value="1"/>
</dbReference>
<evidence type="ECO:0000256" key="1">
    <source>
        <dbReference type="ARBA" id="ARBA00023015"/>
    </source>
</evidence>
<evidence type="ECO:0000256" key="3">
    <source>
        <dbReference type="ARBA" id="ARBA00023163"/>
    </source>
</evidence>
<dbReference type="Pfam" id="PF00440">
    <property type="entry name" value="TetR_N"/>
    <property type="match status" value="1"/>
</dbReference>
<reference evidence="6 7" key="1">
    <citation type="submission" date="2019-06" db="EMBL/GenBank/DDBJ databases">
        <title>Sequencing the genomes of 1000 actinobacteria strains.</title>
        <authorList>
            <person name="Klenk H.-P."/>
        </authorList>
    </citation>
    <scope>NUCLEOTIDE SEQUENCE [LARGE SCALE GENOMIC DNA]</scope>
    <source>
        <strain evidence="6 7">DSM 45928</strain>
    </source>
</reference>
<sequence>MYLKEARMTQRLTRQEQQERTRQRLLDAAGAVFMRSGYLAASVDRIAAEAGYTRGAVYKNFGGKEGLWLAIVEHQQCDHLAAVAEAFAAVDSRADLIAALVEITAESTREPASRWSVASLEFLAASIGRPEVAAPLYRRLDTQVGELLGATMKRLGIPSALPMPDLVAGLVSLGSGLSMRRLVDPGLDVAGIAEATIAGLLPEVTT</sequence>
<comment type="caution">
    <text evidence="6">The sequence shown here is derived from an EMBL/GenBank/DDBJ whole genome shotgun (WGS) entry which is preliminary data.</text>
</comment>
<organism evidence="6 7">
    <name type="scientific">Stackebrandtia endophytica</name>
    <dbReference type="NCBI Taxonomy" id="1496996"/>
    <lineage>
        <taxon>Bacteria</taxon>
        <taxon>Bacillati</taxon>
        <taxon>Actinomycetota</taxon>
        <taxon>Actinomycetes</taxon>
        <taxon>Glycomycetales</taxon>
        <taxon>Glycomycetaceae</taxon>
        <taxon>Stackebrandtia</taxon>
    </lineage>
</organism>
<protein>
    <submittedName>
        <fullName evidence="6">TetR family transcriptional regulator</fullName>
    </submittedName>
</protein>
<dbReference type="Gene3D" id="1.10.357.10">
    <property type="entry name" value="Tetracycline Repressor, domain 2"/>
    <property type="match status" value="1"/>
</dbReference>
<dbReference type="OrthoDB" id="7252896at2"/>
<dbReference type="AlphaFoldDB" id="A0A543AZK4"/>
<feature type="domain" description="HTH tetR-type" evidence="5">
    <location>
        <begin position="19"/>
        <end position="79"/>
    </location>
</feature>
<dbReference type="InterPro" id="IPR009057">
    <property type="entry name" value="Homeodomain-like_sf"/>
</dbReference>
<dbReference type="InParanoid" id="A0A543AZK4"/>
<dbReference type="InterPro" id="IPR050109">
    <property type="entry name" value="HTH-type_TetR-like_transc_reg"/>
</dbReference>
<dbReference type="InterPro" id="IPR001647">
    <property type="entry name" value="HTH_TetR"/>
</dbReference>
<dbReference type="SUPFAM" id="SSF46689">
    <property type="entry name" value="Homeodomain-like"/>
    <property type="match status" value="1"/>
</dbReference>
<dbReference type="EMBL" id="VFOW01000001">
    <property type="protein sequence ID" value="TQL78008.1"/>
    <property type="molecule type" value="Genomic_DNA"/>
</dbReference>
<evidence type="ECO:0000313" key="7">
    <source>
        <dbReference type="Proteomes" id="UP000317043"/>
    </source>
</evidence>
<evidence type="ECO:0000313" key="6">
    <source>
        <dbReference type="EMBL" id="TQL78008.1"/>
    </source>
</evidence>
<keyword evidence="1" id="KW-0805">Transcription regulation</keyword>
<dbReference type="GO" id="GO:0003700">
    <property type="term" value="F:DNA-binding transcription factor activity"/>
    <property type="evidence" value="ECO:0007669"/>
    <property type="project" value="TreeGrafter"/>
</dbReference>
<dbReference type="PRINTS" id="PR00455">
    <property type="entry name" value="HTHTETR"/>
</dbReference>
<dbReference type="Proteomes" id="UP000317043">
    <property type="component" value="Unassembled WGS sequence"/>
</dbReference>
<dbReference type="PROSITE" id="PS50977">
    <property type="entry name" value="HTH_TETR_2"/>
    <property type="match status" value="1"/>
</dbReference>